<accession>A0ABR0QB21</accession>
<evidence type="ECO:0008006" key="3">
    <source>
        <dbReference type="Google" id="ProtNLM"/>
    </source>
</evidence>
<keyword evidence="2" id="KW-1185">Reference proteome</keyword>
<dbReference type="EMBL" id="JARKNE010000004">
    <property type="protein sequence ID" value="KAK5836167.1"/>
    <property type="molecule type" value="Genomic_DNA"/>
</dbReference>
<reference evidence="1 2" key="1">
    <citation type="submission" date="2023-03" db="EMBL/GenBank/DDBJ databases">
        <title>WGS of Gossypium arboreum.</title>
        <authorList>
            <person name="Yu D."/>
        </authorList>
    </citation>
    <scope>NUCLEOTIDE SEQUENCE [LARGE SCALE GENOMIC DNA]</scope>
    <source>
        <tissue evidence="1">Leaf</tissue>
    </source>
</reference>
<name>A0ABR0QB21_GOSAR</name>
<comment type="caution">
    <text evidence="1">The sequence shown here is derived from an EMBL/GenBank/DDBJ whole genome shotgun (WGS) entry which is preliminary data.</text>
</comment>
<dbReference type="Proteomes" id="UP001358586">
    <property type="component" value="Chromosome 4"/>
</dbReference>
<organism evidence="1 2">
    <name type="scientific">Gossypium arboreum</name>
    <name type="common">Tree cotton</name>
    <name type="synonym">Gossypium nanking</name>
    <dbReference type="NCBI Taxonomy" id="29729"/>
    <lineage>
        <taxon>Eukaryota</taxon>
        <taxon>Viridiplantae</taxon>
        <taxon>Streptophyta</taxon>
        <taxon>Embryophyta</taxon>
        <taxon>Tracheophyta</taxon>
        <taxon>Spermatophyta</taxon>
        <taxon>Magnoliopsida</taxon>
        <taxon>eudicotyledons</taxon>
        <taxon>Gunneridae</taxon>
        <taxon>Pentapetalae</taxon>
        <taxon>rosids</taxon>
        <taxon>malvids</taxon>
        <taxon>Malvales</taxon>
        <taxon>Malvaceae</taxon>
        <taxon>Malvoideae</taxon>
        <taxon>Gossypium</taxon>
    </lineage>
</organism>
<evidence type="ECO:0000313" key="2">
    <source>
        <dbReference type="Proteomes" id="UP001358586"/>
    </source>
</evidence>
<evidence type="ECO:0000313" key="1">
    <source>
        <dbReference type="EMBL" id="KAK5836167.1"/>
    </source>
</evidence>
<protein>
    <recommendedName>
        <fullName evidence="3">RNase H type-1 domain-containing protein</fullName>
    </recommendedName>
</protein>
<gene>
    <name evidence="1" type="ORF">PVK06_011923</name>
</gene>
<sequence>MKINFDAFVHEKKVYYGLVARDSEGFVHGGRMGVVDKEMNAEWTEMRAMEESIMVAHSNNWTCLELKSDCLAL</sequence>
<proteinExistence type="predicted"/>